<evidence type="ECO:0000256" key="2">
    <source>
        <dbReference type="ARBA" id="ARBA00023157"/>
    </source>
</evidence>
<dbReference type="Gene3D" id="3.80.20.20">
    <property type="entry name" value="Receptor L-domain"/>
    <property type="match status" value="1"/>
</dbReference>
<feature type="domain" description="Fibronectin type-III" evidence="3">
    <location>
        <begin position="473"/>
        <end position="572"/>
    </location>
</feature>
<dbReference type="InterPro" id="IPR036941">
    <property type="entry name" value="Rcpt_L-dom_sf"/>
</dbReference>
<comment type="caution">
    <text evidence="4">The sequence shown here is derived from an EMBL/GenBank/DDBJ whole genome shotgun (WGS) entry which is preliminary data.</text>
</comment>
<dbReference type="PROSITE" id="PS50853">
    <property type="entry name" value="FN3"/>
    <property type="match status" value="2"/>
</dbReference>
<dbReference type="PANTHER" id="PTHR24051">
    <property type="entry name" value="SUSHI DOMAIN-CONTAINING PROTEIN 1"/>
    <property type="match status" value="1"/>
</dbReference>
<sequence length="634" mass="72370">MDKLQKLKGCTHINGSLVIRLAGVDINTENTIVEDFDEYLGSVKYIRDTLIVARTNSIKSLSFLKNLRLIKGENLENQKYAIFFFENQNLQKLWDFEDKNFTLKIERGDIAFHNNPQLCTSEIIKLANLTNRSNFTTLDVFSNGDKSLCDFVNFHVNVSVNVTNATLTWKPAPLAGNDTYIGFTVYYIEHAQGEISIYESKDVCDGKGWKSQFTVNNGTLLSNLMPYTRYAYYVKIYRRLMGGGQSNVSYFQTLPDDPEVPSYFSVTSIDYQTIKLKWKPPRSTNGILGFYKYDVDVEPDMQVHLERDYCLHPMTLEGEKSDEELEESEISQRTLNRTLQISDSCSCSDASSGPKTEEVSFFVWDDYLPLCDVHSQSKFGFDKCKHLLYKPIDSVKESEKVFYIDKRTSNHNSVKKARPYSFTNNTIDPNLSEYKVKNLKHFTLYIIYFSACNVGNKCGPVLQTFVRTKKRDSADDIESVETKVENTNVVITWSEPKNPNSVIVSYNIEYKKIDLEHFKPTTECLARNENFKGNYLRLNLSPGKYSVHVQAVSLAGSGRFSRPTVFIIAAPAKDSAWVVPVISMGAQEHDLYGQYNVSDEEVSLYVGDSSRSRPRFLPSSLSQRLSRFSPSDLY</sequence>
<dbReference type="PANTHER" id="PTHR24051:SF9">
    <property type="entry name" value="FIBRONECTIN TYPE-III DOMAIN-CONTAINING PROTEIN"/>
    <property type="match status" value="1"/>
</dbReference>
<dbReference type="EMBL" id="JANEYF010005998">
    <property type="protein sequence ID" value="KAJ8926176.1"/>
    <property type="molecule type" value="Genomic_DNA"/>
</dbReference>
<accession>A0AAV8WI80</accession>
<evidence type="ECO:0000256" key="1">
    <source>
        <dbReference type="ARBA" id="ARBA00022737"/>
    </source>
</evidence>
<dbReference type="SUPFAM" id="SSF52058">
    <property type="entry name" value="L domain-like"/>
    <property type="match status" value="1"/>
</dbReference>
<dbReference type="InterPro" id="IPR000494">
    <property type="entry name" value="Rcpt_L-dom"/>
</dbReference>
<name>A0AAV8WI80_9CUCU</name>
<dbReference type="CDD" id="cd00063">
    <property type="entry name" value="FN3"/>
    <property type="match status" value="2"/>
</dbReference>
<dbReference type="Pfam" id="PF01030">
    <property type="entry name" value="Recep_L_domain"/>
    <property type="match status" value="1"/>
</dbReference>
<keyword evidence="5" id="KW-1185">Reference proteome</keyword>
<reference evidence="4" key="1">
    <citation type="journal article" date="2023" name="Insect Mol. Biol.">
        <title>Genome sequencing provides insights into the evolution of gene families encoding plant cell wall-degrading enzymes in longhorned beetles.</title>
        <authorList>
            <person name="Shin N.R."/>
            <person name="Okamura Y."/>
            <person name="Kirsch R."/>
            <person name="Pauchet Y."/>
        </authorList>
    </citation>
    <scope>NUCLEOTIDE SEQUENCE</scope>
    <source>
        <strain evidence="4">RBIC_L_NR</strain>
    </source>
</reference>
<dbReference type="AlphaFoldDB" id="A0AAV8WI80"/>
<evidence type="ECO:0000313" key="4">
    <source>
        <dbReference type="EMBL" id="KAJ8926176.1"/>
    </source>
</evidence>
<evidence type="ECO:0000313" key="5">
    <source>
        <dbReference type="Proteomes" id="UP001162156"/>
    </source>
</evidence>
<proteinExistence type="predicted"/>
<dbReference type="InterPro" id="IPR036116">
    <property type="entry name" value="FN3_sf"/>
</dbReference>
<dbReference type="Proteomes" id="UP001162156">
    <property type="component" value="Unassembled WGS sequence"/>
</dbReference>
<evidence type="ECO:0000259" key="3">
    <source>
        <dbReference type="PROSITE" id="PS50853"/>
    </source>
</evidence>
<dbReference type="Gene3D" id="2.60.40.10">
    <property type="entry name" value="Immunoglobulins"/>
    <property type="match status" value="3"/>
</dbReference>
<dbReference type="InterPro" id="IPR003961">
    <property type="entry name" value="FN3_dom"/>
</dbReference>
<gene>
    <name evidence="4" type="ORF">NQ314_021476</name>
</gene>
<dbReference type="SUPFAM" id="SSF49265">
    <property type="entry name" value="Fibronectin type III"/>
    <property type="match status" value="2"/>
</dbReference>
<keyword evidence="2" id="KW-1015">Disulfide bond</keyword>
<dbReference type="Pfam" id="PF00041">
    <property type="entry name" value="fn3"/>
    <property type="match status" value="2"/>
</dbReference>
<keyword evidence="1" id="KW-0677">Repeat</keyword>
<dbReference type="SMART" id="SM00060">
    <property type="entry name" value="FN3"/>
    <property type="match status" value="3"/>
</dbReference>
<dbReference type="InterPro" id="IPR051622">
    <property type="entry name" value="R-tyr_protein_phosphatases"/>
</dbReference>
<feature type="domain" description="Fibronectin type-III" evidence="3">
    <location>
        <begin position="150"/>
        <end position="256"/>
    </location>
</feature>
<dbReference type="InterPro" id="IPR013783">
    <property type="entry name" value="Ig-like_fold"/>
</dbReference>
<organism evidence="4 5">
    <name type="scientific">Rhamnusium bicolor</name>
    <dbReference type="NCBI Taxonomy" id="1586634"/>
    <lineage>
        <taxon>Eukaryota</taxon>
        <taxon>Metazoa</taxon>
        <taxon>Ecdysozoa</taxon>
        <taxon>Arthropoda</taxon>
        <taxon>Hexapoda</taxon>
        <taxon>Insecta</taxon>
        <taxon>Pterygota</taxon>
        <taxon>Neoptera</taxon>
        <taxon>Endopterygota</taxon>
        <taxon>Coleoptera</taxon>
        <taxon>Polyphaga</taxon>
        <taxon>Cucujiformia</taxon>
        <taxon>Chrysomeloidea</taxon>
        <taxon>Cerambycidae</taxon>
        <taxon>Lepturinae</taxon>
        <taxon>Rhagiini</taxon>
        <taxon>Rhamnusium</taxon>
    </lineage>
</organism>
<protein>
    <recommendedName>
        <fullName evidence="3">Fibronectin type-III domain-containing protein</fullName>
    </recommendedName>
</protein>